<proteinExistence type="predicted"/>
<gene>
    <name evidence="2" type="ORF">SDC9_141392</name>
</gene>
<feature type="transmembrane region" description="Helical" evidence="1">
    <location>
        <begin position="41"/>
        <end position="62"/>
    </location>
</feature>
<keyword evidence="1" id="KW-0812">Transmembrane</keyword>
<evidence type="ECO:0000256" key="1">
    <source>
        <dbReference type="SAM" id="Phobius"/>
    </source>
</evidence>
<dbReference type="EMBL" id="VSSQ01040915">
    <property type="protein sequence ID" value="MPM94246.1"/>
    <property type="molecule type" value="Genomic_DNA"/>
</dbReference>
<protein>
    <submittedName>
        <fullName evidence="2">Uncharacterized protein</fullName>
    </submittedName>
</protein>
<accession>A0A645DY29</accession>
<keyword evidence="1" id="KW-1133">Transmembrane helix</keyword>
<keyword evidence="1" id="KW-0472">Membrane</keyword>
<dbReference type="AlphaFoldDB" id="A0A645DY29"/>
<feature type="transmembrane region" description="Helical" evidence="1">
    <location>
        <begin position="20"/>
        <end position="36"/>
    </location>
</feature>
<name>A0A645DY29_9ZZZZ</name>
<organism evidence="2">
    <name type="scientific">bioreactor metagenome</name>
    <dbReference type="NCBI Taxonomy" id="1076179"/>
    <lineage>
        <taxon>unclassified sequences</taxon>
        <taxon>metagenomes</taxon>
        <taxon>ecological metagenomes</taxon>
    </lineage>
</organism>
<sequence length="146" mass="15755">MLSQATPAPKASSTALIGKYVRSSFITAAVSFVFLCPFTRIYFWSIGTCTVVPFLITLAILLSLSHDTVPPNSSITPLNGTSVLLFMSMKGFPRLSSKTTFLPSIVIPISELALTDSVDIPKIKATKTTTRRKAARVNFSAARPIT</sequence>
<reference evidence="2" key="1">
    <citation type="submission" date="2019-08" db="EMBL/GenBank/DDBJ databases">
        <authorList>
            <person name="Kucharzyk K."/>
            <person name="Murdoch R.W."/>
            <person name="Higgins S."/>
            <person name="Loffler F."/>
        </authorList>
    </citation>
    <scope>NUCLEOTIDE SEQUENCE</scope>
</reference>
<evidence type="ECO:0000313" key="2">
    <source>
        <dbReference type="EMBL" id="MPM94246.1"/>
    </source>
</evidence>
<comment type="caution">
    <text evidence="2">The sequence shown here is derived from an EMBL/GenBank/DDBJ whole genome shotgun (WGS) entry which is preliminary data.</text>
</comment>